<dbReference type="EMBL" id="PQIB02000014">
    <property type="protein sequence ID" value="RLM69014.1"/>
    <property type="molecule type" value="Genomic_DNA"/>
</dbReference>
<keyword evidence="2" id="KW-1185">Reference proteome</keyword>
<dbReference type="Proteomes" id="UP000275267">
    <property type="component" value="Unassembled WGS sequence"/>
</dbReference>
<evidence type="ECO:0000313" key="2">
    <source>
        <dbReference type="Proteomes" id="UP000275267"/>
    </source>
</evidence>
<dbReference type="STRING" id="4540.A0A3L6Q065"/>
<evidence type="ECO:0000313" key="1">
    <source>
        <dbReference type="EMBL" id="RLM69014.1"/>
    </source>
</evidence>
<gene>
    <name evidence="1" type="ORF">C2845_PM17G06780</name>
</gene>
<dbReference type="OrthoDB" id="695838at2759"/>
<reference evidence="2" key="1">
    <citation type="journal article" date="2019" name="Nat. Commun.">
        <title>The genome of broomcorn millet.</title>
        <authorList>
            <person name="Zou C."/>
            <person name="Miki D."/>
            <person name="Li D."/>
            <person name="Tang Q."/>
            <person name="Xiao L."/>
            <person name="Rajput S."/>
            <person name="Deng P."/>
            <person name="Jia W."/>
            <person name="Huang R."/>
            <person name="Zhang M."/>
            <person name="Sun Y."/>
            <person name="Hu J."/>
            <person name="Fu X."/>
            <person name="Schnable P.S."/>
            <person name="Li F."/>
            <person name="Zhang H."/>
            <person name="Feng B."/>
            <person name="Zhu X."/>
            <person name="Liu R."/>
            <person name="Schnable J.C."/>
            <person name="Zhu J.-K."/>
            <person name="Zhang H."/>
        </authorList>
    </citation>
    <scope>NUCLEOTIDE SEQUENCE [LARGE SCALE GENOMIC DNA]</scope>
</reference>
<name>A0A3L6Q065_PANMI</name>
<organism evidence="1 2">
    <name type="scientific">Panicum miliaceum</name>
    <name type="common">Proso millet</name>
    <name type="synonym">Broomcorn millet</name>
    <dbReference type="NCBI Taxonomy" id="4540"/>
    <lineage>
        <taxon>Eukaryota</taxon>
        <taxon>Viridiplantae</taxon>
        <taxon>Streptophyta</taxon>
        <taxon>Embryophyta</taxon>
        <taxon>Tracheophyta</taxon>
        <taxon>Spermatophyta</taxon>
        <taxon>Magnoliopsida</taxon>
        <taxon>Liliopsida</taxon>
        <taxon>Poales</taxon>
        <taxon>Poaceae</taxon>
        <taxon>PACMAD clade</taxon>
        <taxon>Panicoideae</taxon>
        <taxon>Panicodae</taxon>
        <taxon>Paniceae</taxon>
        <taxon>Panicinae</taxon>
        <taxon>Panicum</taxon>
        <taxon>Panicum sect. Panicum</taxon>
    </lineage>
</organism>
<comment type="caution">
    <text evidence="1">The sequence shown here is derived from an EMBL/GenBank/DDBJ whole genome shotgun (WGS) entry which is preliminary data.</text>
</comment>
<sequence length="181" mass="20961">MKLSNDELVDILCDYISAIDDDKILRKPWVRSFEPYSITLSLKDLRNVLREDQGIPPQCFNIATMCDLGRLPDYRTKHSAQEMAKAIGDWKIVRWNQDVFAWNFIRAEGVANDVDGHSSGYLLLQYMATINNTRGTLICTDRRAMRQNFLVDMLTHDAHAYRKLLPADVEHYLRRITGIDI</sequence>
<protein>
    <submittedName>
        <fullName evidence="1">Uncharacterized protein</fullName>
    </submittedName>
</protein>
<accession>A0A3L6Q065</accession>
<dbReference type="AlphaFoldDB" id="A0A3L6Q065"/>
<proteinExistence type="predicted"/>